<protein>
    <recommendedName>
        <fullName evidence="1">Oxidoreductase DRL-like catalytic domain-containing protein</fullName>
    </recommendedName>
</protein>
<dbReference type="KEGG" id="mya:MORIYA_1209"/>
<dbReference type="RefSeq" id="WP_112713427.1">
    <property type="nucleotide sequence ID" value="NZ_LS483250.1"/>
</dbReference>
<evidence type="ECO:0000259" key="1">
    <source>
        <dbReference type="Pfam" id="PF21135"/>
    </source>
</evidence>
<gene>
    <name evidence="2" type="ORF">MORIYA_1209</name>
</gene>
<dbReference type="OrthoDB" id="9777844at2"/>
<evidence type="ECO:0000313" key="2">
    <source>
        <dbReference type="EMBL" id="SQD77687.1"/>
    </source>
</evidence>
<dbReference type="AlphaFoldDB" id="A0A330LKU0"/>
<dbReference type="Pfam" id="PF21135">
    <property type="entry name" value="DRL_cat"/>
    <property type="match status" value="1"/>
</dbReference>
<feature type="domain" description="Oxidoreductase DRL-like catalytic" evidence="1">
    <location>
        <begin position="137"/>
        <end position="298"/>
    </location>
</feature>
<dbReference type="PANTHER" id="PTHR37850:SF3">
    <property type="entry name" value="BLR7815 PROTEIN"/>
    <property type="match status" value="1"/>
</dbReference>
<keyword evidence="3" id="KW-1185">Reference proteome</keyword>
<proteinExistence type="predicted"/>
<dbReference type="Proteomes" id="UP000250163">
    <property type="component" value="Chromosome MORIYA"/>
</dbReference>
<reference evidence="3" key="1">
    <citation type="submission" date="2018-05" db="EMBL/GenBank/DDBJ databases">
        <authorList>
            <person name="Cea G.-C."/>
            <person name="William W."/>
        </authorList>
    </citation>
    <scope>NUCLEOTIDE SEQUENCE [LARGE SCALE GENOMIC DNA]</scope>
    <source>
        <strain evidence="3">DB21MT 5</strain>
    </source>
</reference>
<organism evidence="2 3">
    <name type="scientific">Moritella yayanosii</name>
    <dbReference type="NCBI Taxonomy" id="69539"/>
    <lineage>
        <taxon>Bacteria</taxon>
        <taxon>Pseudomonadati</taxon>
        <taxon>Pseudomonadota</taxon>
        <taxon>Gammaproteobacteria</taxon>
        <taxon>Alteromonadales</taxon>
        <taxon>Moritellaceae</taxon>
        <taxon>Moritella</taxon>
    </lineage>
</organism>
<accession>A0A330LKU0</accession>
<dbReference type="CDD" id="cd11616">
    <property type="entry name" value="SAF_DH_OX_like"/>
    <property type="match status" value="1"/>
</dbReference>
<name>A0A330LKU0_9GAMM</name>
<evidence type="ECO:0000313" key="3">
    <source>
        <dbReference type="Proteomes" id="UP000250163"/>
    </source>
</evidence>
<dbReference type="Gene3D" id="3.40.50.720">
    <property type="entry name" value="NAD(P)-binding Rossmann-like Domain"/>
    <property type="match status" value="1"/>
</dbReference>
<dbReference type="InterPro" id="IPR036291">
    <property type="entry name" value="NAD(P)-bd_dom_sf"/>
</dbReference>
<sequence>MINRNLLDAYKIEHGSIKVAIAGAGYISKGLIQQITLLDFIDVVSIYSKTRAPIIALLKDANLPLSIIADNVEDFCASDADIVVELTGDTEFGCELGLATLAANKHFVVSAETDALVGPVLAELFREKGLIYSNMWGDEPGLIKHLYNYADVLGFGIVAVGKFKGFHDSFANPDSVLPWAEKSGQKPTMIASFADGSKMSMEMTIVSNATGLVADVPGMHLAKGTLEDIVDLLKLKEDGGILNQTGVIEVVCGVEPSGGVFAVITTDKPEILDSLSYYKMGNGPNYLLYLPYHMPGIEALYGLYVNVVEHQSVVRPLGAPVSDVITRAKRDLKKGDQLDCIGGYDYYGEMTSAELSVEHNALPLGLATGARLLVDINQGESISFQDVEIQGHIDGRKLRQRFSEMVLENQPLESDNIKRVNLG</sequence>
<dbReference type="SUPFAM" id="SSF51735">
    <property type="entry name" value="NAD(P)-binding Rossmann-fold domains"/>
    <property type="match status" value="1"/>
</dbReference>
<dbReference type="EMBL" id="LS483250">
    <property type="protein sequence ID" value="SQD77687.1"/>
    <property type="molecule type" value="Genomic_DNA"/>
</dbReference>
<dbReference type="PANTHER" id="PTHR37850">
    <property type="entry name" value="STRU PROTEIN"/>
    <property type="match status" value="1"/>
</dbReference>
<dbReference type="InterPro" id="IPR048423">
    <property type="entry name" value="DRL_cat"/>
</dbReference>